<dbReference type="SUPFAM" id="SSF48371">
    <property type="entry name" value="ARM repeat"/>
    <property type="match status" value="1"/>
</dbReference>
<evidence type="ECO:0000313" key="3">
    <source>
        <dbReference type="EMBL" id="EKX54287.1"/>
    </source>
</evidence>
<dbReference type="EnsemblProtists" id="EKX54287">
    <property type="protein sequence ID" value="EKX54287"/>
    <property type="gene ID" value="GUITHDRAFT_132045"/>
</dbReference>
<dbReference type="InterPro" id="IPR056597">
    <property type="entry name" value="ARM_LRRK2"/>
</dbReference>
<gene>
    <name evidence="3" type="ORF">GUITHDRAFT_132045</name>
</gene>
<dbReference type="InterPro" id="IPR016024">
    <property type="entry name" value="ARM-type_fold"/>
</dbReference>
<accession>L1K133</accession>
<evidence type="ECO:0000256" key="1">
    <source>
        <dbReference type="ARBA" id="ARBA00022737"/>
    </source>
</evidence>
<dbReference type="InterPro" id="IPR000225">
    <property type="entry name" value="Armadillo"/>
</dbReference>
<dbReference type="Proteomes" id="UP000011087">
    <property type="component" value="Unassembled WGS sequence"/>
</dbReference>
<organism evidence="3">
    <name type="scientific">Guillardia theta (strain CCMP2712)</name>
    <name type="common">Cryptophyte</name>
    <dbReference type="NCBI Taxonomy" id="905079"/>
    <lineage>
        <taxon>Eukaryota</taxon>
        <taxon>Cryptophyceae</taxon>
        <taxon>Pyrenomonadales</taxon>
        <taxon>Geminigeraceae</taxon>
        <taxon>Guillardia</taxon>
    </lineage>
</organism>
<dbReference type="PANTHER" id="PTHR22895:SF0">
    <property type="entry name" value="ARMADILLO REPEAT-CONTAINING PROTEIN 6"/>
    <property type="match status" value="1"/>
</dbReference>
<dbReference type="RefSeq" id="XP_005841267.1">
    <property type="nucleotide sequence ID" value="XM_005841210.1"/>
</dbReference>
<dbReference type="HOGENOM" id="CLU_600580_0_0_1"/>
<reference evidence="5" key="2">
    <citation type="submission" date="2012-11" db="EMBL/GenBank/DDBJ databases">
        <authorList>
            <person name="Kuo A."/>
            <person name="Curtis B.A."/>
            <person name="Tanifuji G."/>
            <person name="Burki F."/>
            <person name="Gruber A."/>
            <person name="Irimia M."/>
            <person name="Maruyama S."/>
            <person name="Arias M.C."/>
            <person name="Ball S.G."/>
            <person name="Gile G.H."/>
            <person name="Hirakawa Y."/>
            <person name="Hopkins J.F."/>
            <person name="Rensing S.A."/>
            <person name="Schmutz J."/>
            <person name="Symeonidi A."/>
            <person name="Elias M."/>
            <person name="Eveleigh R.J."/>
            <person name="Herman E.K."/>
            <person name="Klute M.J."/>
            <person name="Nakayama T."/>
            <person name="Obornik M."/>
            <person name="Reyes-Prieto A."/>
            <person name="Armbrust E.V."/>
            <person name="Aves S.J."/>
            <person name="Beiko R.G."/>
            <person name="Coutinho P."/>
            <person name="Dacks J.B."/>
            <person name="Durnford D.G."/>
            <person name="Fast N.M."/>
            <person name="Green B.R."/>
            <person name="Grisdale C."/>
            <person name="Hempe F."/>
            <person name="Henrissat B."/>
            <person name="Hoppner M.P."/>
            <person name="Ishida K.-I."/>
            <person name="Kim E."/>
            <person name="Koreny L."/>
            <person name="Kroth P.G."/>
            <person name="Liu Y."/>
            <person name="Malik S.-B."/>
            <person name="Maier U.G."/>
            <person name="McRose D."/>
            <person name="Mock T."/>
            <person name="Neilson J.A."/>
            <person name="Onodera N.T."/>
            <person name="Poole A.M."/>
            <person name="Pritham E.J."/>
            <person name="Richards T.A."/>
            <person name="Rocap G."/>
            <person name="Roy S.W."/>
            <person name="Sarai C."/>
            <person name="Schaack S."/>
            <person name="Shirato S."/>
            <person name="Slamovits C.H."/>
            <person name="Spencer D.F."/>
            <person name="Suzuki S."/>
            <person name="Worden A.Z."/>
            <person name="Zauner S."/>
            <person name="Barry K."/>
            <person name="Bell C."/>
            <person name="Bharti A.K."/>
            <person name="Crow J.A."/>
            <person name="Grimwood J."/>
            <person name="Kramer R."/>
            <person name="Lindquist E."/>
            <person name="Lucas S."/>
            <person name="Salamov A."/>
            <person name="McFadden G.I."/>
            <person name="Lane C.E."/>
            <person name="Keeling P.J."/>
            <person name="Gray M.W."/>
            <person name="Grigoriev I.V."/>
            <person name="Archibald J.M."/>
        </authorList>
    </citation>
    <scope>NUCLEOTIDE SEQUENCE</scope>
    <source>
        <strain evidence="5">CCMP2712</strain>
    </source>
</reference>
<dbReference type="KEGG" id="gtt:GUITHDRAFT_132045"/>
<feature type="domain" description="LRRK2 ARM repeat" evidence="2">
    <location>
        <begin position="253"/>
        <end position="417"/>
    </location>
</feature>
<proteinExistence type="predicted"/>
<dbReference type="Pfam" id="PF23744">
    <property type="entry name" value="ARM_LRRK2"/>
    <property type="match status" value="1"/>
</dbReference>
<dbReference type="PANTHER" id="PTHR22895">
    <property type="entry name" value="ARMADILLO REPEAT-CONTAINING PROTEIN 6"/>
    <property type="match status" value="1"/>
</dbReference>
<reference evidence="4" key="3">
    <citation type="submission" date="2015-06" db="UniProtKB">
        <authorList>
            <consortium name="EnsemblProtists"/>
        </authorList>
    </citation>
    <scope>IDENTIFICATION</scope>
</reference>
<keyword evidence="5" id="KW-1185">Reference proteome</keyword>
<evidence type="ECO:0000259" key="2">
    <source>
        <dbReference type="Pfam" id="PF23744"/>
    </source>
</evidence>
<dbReference type="PaxDb" id="55529-EKX54287"/>
<sequence length="456" mass="50256">MKIKINRRPSDSSQQTNDCVPSQLQMCKTIPQTISQSFGSPELKTFKCSRGEQNTKKQGKNSNVQTKTSNELSICEKVLAIPGLLELIWPTGKILMAMQVIHYQRISSKVTAFGQISKSIRSNMKVVLTSKHSSVQLNIKLSKKISDSYLQKVDFTRFSGAKLHITITKSKQISPFLFNLSIAAEGGWRGPTGLEVDRTCISRPLSEKSFQNFLRVMSENVCSGVVQTNAYCVLGWLAASCHHRTMISRYPECVQTVLDGMRMHEGSVKVQEQGCAALRIFSLNSSMKTMISEQDGICVLITSMQNFSSNEFILEQACGALWFLSAFNNQNQDEILKLGGIDIIIKAMNQFPGCAAIQEQCCGALGYLAFENEVIQGKIANENGIESIVVAMKNHPLKAGIQAHGCGGLWSLARGCADNRSRIIDCGALELVRGALRRHTSSQVVGSAKILLRMFD</sequence>
<evidence type="ECO:0000313" key="5">
    <source>
        <dbReference type="Proteomes" id="UP000011087"/>
    </source>
</evidence>
<evidence type="ECO:0000313" key="4">
    <source>
        <dbReference type="EnsemblProtists" id="EKX54287"/>
    </source>
</evidence>
<dbReference type="SMART" id="SM00185">
    <property type="entry name" value="ARM"/>
    <property type="match status" value="3"/>
</dbReference>
<name>L1K133_GUITC</name>
<dbReference type="Gene3D" id="1.25.10.10">
    <property type="entry name" value="Leucine-rich Repeat Variant"/>
    <property type="match status" value="1"/>
</dbReference>
<dbReference type="GeneID" id="17311164"/>
<dbReference type="InterPro" id="IPR011989">
    <property type="entry name" value="ARM-like"/>
</dbReference>
<keyword evidence="1" id="KW-0677">Repeat</keyword>
<dbReference type="eggNOG" id="KOG4199">
    <property type="taxonomic scope" value="Eukaryota"/>
</dbReference>
<dbReference type="EMBL" id="JH992967">
    <property type="protein sequence ID" value="EKX54287.1"/>
    <property type="molecule type" value="Genomic_DNA"/>
</dbReference>
<reference evidence="3 5" key="1">
    <citation type="journal article" date="2012" name="Nature">
        <title>Algal genomes reveal evolutionary mosaicism and the fate of nucleomorphs.</title>
        <authorList>
            <consortium name="DOE Joint Genome Institute"/>
            <person name="Curtis B.A."/>
            <person name="Tanifuji G."/>
            <person name="Burki F."/>
            <person name="Gruber A."/>
            <person name="Irimia M."/>
            <person name="Maruyama S."/>
            <person name="Arias M.C."/>
            <person name="Ball S.G."/>
            <person name="Gile G.H."/>
            <person name="Hirakawa Y."/>
            <person name="Hopkins J.F."/>
            <person name="Kuo A."/>
            <person name="Rensing S.A."/>
            <person name="Schmutz J."/>
            <person name="Symeonidi A."/>
            <person name="Elias M."/>
            <person name="Eveleigh R.J."/>
            <person name="Herman E.K."/>
            <person name="Klute M.J."/>
            <person name="Nakayama T."/>
            <person name="Obornik M."/>
            <person name="Reyes-Prieto A."/>
            <person name="Armbrust E.V."/>
            <person name="Aves S.J."/>
            <person name="Beiko R.G."/>
            <person name="Coutinho P."/>
            <person name="Dacks J.B."/>
            <person name="Durnford D.G."/>
            <person name="Fast N.M."/>
            <person name="Green B.R."/>
            <person name="Grisdale C.J."/>
            <person name="Hempel F."/>
            <person name="Henrissat B."/>
            <person name="Hoppner M.P."/>
            <person name="Ishida K."/>
            <person name="Kim E."/>
            <person name="Koreny L."/>
            <person name="Kroth P.G."/>
            <person name="Liu Y."/>
            <person name="Malik S.B."/>
            <person name="Maier U.G."/>
            <person name="McRose D."/>
            <person name="Mock T."/>
            <person name="Neilson J.A."/>
            <person name="Onodera N.T."/>
            <person name="Poole A.M."/>
            <person name="Pritham E.J."/>
            <person name="Richards T.A."/>
            <person name="Rocap G."/>
            <person name="Roy S.W."/>
            <person name="Sarai C."/>
            <person name="Schaack S."/>
            <person name="Shirato S."/>
            <person name="Slamovits C.H."/>
            <person name="Spencer D.F."/>
            <person name="Suzuki S."/>
            <person name="Worden A.Z."/>
            <person name="Zauner S."/>
            <person name="Barry K."/>
            <person name="Bell C."/>
            <person name="Bharti A.K."/>
            <person name="Crow J.A."/>
            <person name="Grimwood J."/>
            <person name="Kramer R."/>
            <person name="Lindquist E."/>
            <person name="Lucas S."/>
            <person name="Salamov A."/>
            <person name="McFadden G.I."/>
            <person name="Lane C.E."/>
            <person name="Keeling P.J."/>
            <person name="Gray M.W."/>
            <person name="Grigoriev I.V."/>
            <person name="Archibald J.M."/>
        </authorList>
    </citation>
    <scope>NUCLEOTIDE SEQUENCE</scope>
    <source>
        <strain evidence="3 5">CCMP2712</strain>
    </source>
</reference>
<protein>
    <recommendedName>
        <fullName evidence="2">LRRK2 ARM repeat domain-containing protein</fullName>
    </recommendedName>
</protein>
<dbReference type="AlphaFoldDB" id="L1K133"/>